<organism evidence="2 3">
    <name type="scientific">Paenibacillus lacisoli</name>
    <dbReference type="NCBI Taxonomy" id="3064525"/>
    <lineage>
        <taxon>Bacteria</taxon>
        <taxon>Bacillati</taxon>
        <taxon>Bacillota</taxon>
        <taxon>Bacilli</taxon>
        <taxon>Bacillales</taxon>
        <taxon>Paenibacillaceae</taxon>
        <taxon>Paenibacillus</taxon>
    </lineage>
</organism>
<keyword evidence="3" id="KW-1185">Reference proteome</keyword>
<sequence length="52" mass="6072">MKQPKRPTRRQKIEIAEARLVPDNWLVHQDTAAELTIVHRESGKIRTLRRGA</sequence>
<dbReference type="InterPro" id="IPR054201">
    <property type="entry name" value="DUF6906"/>
</dbReference>
<dbReference type="RefSeq" id="WP_305025676.1">
    <property type="nucleotide sequence ID" value="NZ_JAUQTB010000016.1"/>
</dbReference>
<reference evidence="2 3" key="1">
    <citation type="submission" date="2023-07" db="EMBL/GenBank/DDBJ databases">
        <title>Paenibacillus sp. JX-17 nov. isolated from soil.</title>
        <authorList>
            <person name="Wan Y."/>
            <person name="Liu B."/>
        </authorList>
    </citation>
    <scope>NUCLEOTIDE SEQUENCE [LARGE SCALE GENOMIC DNA]</scope>
    <source>
        <strain evidence="2 3">JX-17</strain>
    </source>
</reference>
<evidence type="ECO:0000259" key="1">
    <source>
        <dbReference type="Pfam" id="PF21847"/>
    </source>
</evidence>
<dbReference type="Proteomes" id="UP001240171">
    <property type="component" value="Unassembled WGS sequence"/>
</dbReference>
<accession>A0ABT9CLC2</accession>
<dbReference type="Pfam" id="PF21847">
    <property type="entry name" value="DUF6906"/>
    <property type="match status" value="1"/>
</dbReference>
<evidence type="ECO:0000313" key="3">
    <source>
        <dbReference type="Proteomes" id="UP001240171"/>
    </source>
</evidence>
<name>A0ABT9CLC2_9BACL</name>
<dbReference type="EMBL" id="JAUQTB010000016">
    <property type="protein sequence ID" value="MDO7908456.1"/>
    <property type="molecule type" value="Genomic_DNA"/>
</dbReference>
<feature type="domain" description="DUF6906" evidence="1">
    <location>
        <begin position="1"/>
        <end position="49"/>
    </location>
</feature>
<proteinExistence type="predicted"/>
<evidence type="ECO:0000313" key="2">
    <source>
        <dbReference type="EMBL" id="MDO7908456.1"/>
    </source>
</evidence>
<protein>
    <recommendedName>
        <fullName evidence="1">DUF6906 domain-containing protein</fullName>
    </recommendedName>
</protein>
<gene>
    <name evidence="2" type="ORF">Q5741_18815</name>
</gene>
<comment type="caution">
    <text evidence="2">The sequence shown here is derived from an EMBL/GenBank/DDBJ whole genome shotgun (WGS) entry which is preliminary data.</text>
</comment>